<gene>
    <name evidence="1" type="ORF">FQA47_016171</name>
</gene>
<protein>
    <submittedName>
        <fullName evidence="1">Uncharacterized protein</fullName>
    </submittedName>
</protein>
<sequence>MYLTRELDRNEGVLKKAALNKEKEEPPLLQRLQLSVGAFIGRMRLGSSEHPPLSALHLCSRTAPMEQTFFLLE</sequence>
<reference evidence="1" key="1">
    <citation type="journal article" name="BMC Genomics">
        <title>Long-read sequencing and de novo genome assembly of marine medaka (Oryzias melastigma).</title>
        <authorList>
            <person name="Liang P."/>
            <person name="Saqib H.S.A."/>
            <person name="Ni X."/>
            <person name="Shen Y."/>
        </authorList>
    </citation>
    <scope>NUCLEOTIDE SEQUENCE</scope>
    <source>
        <strain evidence="1">Bigg-433</strain>
    </source>
</reference>
<evidence type="ECO:0000313" key="1">
    <source>
        <dbReference type="EMBL" id="KAF6715741.1"/>
    </source>
</evidence>
<name>A0A834EZS4_ORYME</name>
<comment type="caution">
    <text evidence="1">The sequence shown here is derived from an EMBL/GenBank/DDBJ whole genome shotgun (WGS) entry which is preliminary data.</text>
</comment>
<dbReference type="Proteomes" id="UP000646548">
    <property type="component" value="Unassembled WGS sequence"/>
</dbReference>
<accession>A0A834EZS4</accession>
<organism evidence="1 2">
    <name type="scientific">Oryzias melastigma</name>
    <name type="common">Marine medaka</name>
    <dbReference type="NCBI Taxonomy" id="30732"/>
    <lineage>
        <taxon>Eukaryota</taxon>
        <taxon>Metazoa</taxon>
        <taxon>Chordata</taxon>
        <taxon>Craniata</taxon>
        <taxon>Vertebrata</taxon>
        <taxon>Euteleostomi</taxon>
        <taxon>Actinopterygii</taxon>
        <taxon>Neopterygii</taxon>
        <taxon>Teleostei</taxon>
        <taxon>Neoteleostei</taxon>
        <taxon>Acanthomorphata</taxon>
        <taxon>Ovalentaria</taxon>
        <taxon>Atherinomorphae</taxon>
        <taxon>Beloniformes</taxon>
        <taxon>Adrianichthyidae</taxon>
        <taxon>Oryziinae</taxon>
        <taxon>Oryzias</taxon>
    </lineage>
</organism>
<evidence type="ECO:0000313" key="2">
    <source>
        <dbReference type="Proteomes" id="UP000646548"/>
    </source>
</evidence>
<dbReference type="EMBL" id="WKFB01001028">
    <property type="protein sequence ID" value="KAF6715741.1"/>
    <property type="molecule type" value="Genomic_DNA"/>
</dbReference>
<proteinExistence type="predicted"/>
<dbReference type="AlphaFoldDB" id="A0A834EZS4"/>